<evidence type="ECO:0000256" key="5">
    <source>
        <dbReference type="ARBA" id="ARBA00022448"/>
    </source>
</evidence>
<dbReference type="Pfam" id="PF02687">
    <property type="entry name" value="FtsX"/>
    <property type="match status" value="1"/>
</dbReference>
<evidence type="ECO:0000256" key="1">
    <source>
        <dbReference type="ARBA" id="ARBA00004651"/>
    </source>
</evidence>
<dbReference type="InterPro" id="IPR051125">
    <property type="entry name" value="ABC-4/HrtB_transporter"/>
</dbReference>
<feature type="transmembrane region" description="Helical" evidence="11">
    <location>
        <begin position="320"/>
        <end position="338"/>
    </location>
</feature>
<dbReference type="EMBL" id="FOLI01000006">
    <property type="protein sequence ID" value="SFC13737.1"/>
    <property type="molecule type" value="Genomic_DNA"/>
</dbReference>
<dbReference type="InterPro" id="IPR003838">
    <property type="entry name" value="ABC3_permease_C"/>
</dbReference>
<sequence>MYLALHEMKKEKLRYGLVIGVILLVAYLIFILSALAQGLASQNTDAVNAWSSRSVILNKDANGNLAQSLLTKEQLADVNGGSLKYNQDLVGLAQGILKDGNARQSATFVGLQEQAKLKKKVTLSSGRWNDKAGEVVLSDQLKKQGFHLNQQVKMGLSDKKLTVVGFAKKSVYNMAPVVYGSLDDWSDIKGVTAGFVGSGIVSESKQSASGSNLQVLTKQELFNKMPGYSAQNQTFLFMIAFLIIISVVIVAIFLYILTMQKLENLAVLRAQGIPTSYLIWNTLGQTLLIMIIAVALAVGLAAATALVIPSAVPMSFDAGLITTTAVLLVLTGIIGAVIPMRIIAKIDPVSVIGG</sequence>
<evidence type="ECO:0000256" key="7">
    <source>
        <dbReference type="ARBA" id="ARBA00022692"/>
    </source>
</evidence>
<evidence type="ECO:0000256" key="3">
    <source>
        <dbReference type="ARBA" id="ARBA00011131"/>
    </source>
</evidence>
<evidence type="ECO:0000256" key="2">
    <source>
        <dbReference type="ARBA" id="ARBA00008697"/>
    </source>
</evidence>
<feature type="domain" description="ABC3 transporter permease C-terminal" evidence="12">
    <location>
        <begin position="237"/>
        <end position="348"/>
    </location>
</feature>
<reference evidence="13 14" key="1">
    <citation type="submission" date="2016-10" db="EMBL/GenBank/DDBJ databases">
        <authorList>
            <person name="de Groot N.N."/>
        </authorList>
    </citation>
    <scope>NUCLEOTIDE SEQUENCE [LARGE SCALE GENOMIC DNA]</scope>
    <source>
        <strain evidence="13 14">DSM 19113</strain>
    </source>
</reference>
<evidence type="ECO:0000256" key="10">
    <source>
        <dbReference type="ARBA" id="ARBA00024973"/>
    </source>
</evidence>
<comment type="subcellular location">
    <subcellularLocation>
        <location evidence="1">Cell membrane</location>
        <topology evidence="1">Multi-pass membrane protein</topology>
    </subcellularLocation>
</comment>
<evidence type="ECO:0000256" key="4">
    <source>
        <dbReference type="ARBA" id="ARBA00016962"/>
    </source>
</evidence>
<name>A0A1I1GPQ6_9LACO</name>
<accession>A0A1I1GPQ6</accession>
<comment type="subunit">
    <text evidence="3">The complex is composed of two ATP-binding proteins (HrtA), two transmembrane proteins (HrtB) and a solute-binding protein.</text>
</comment>
<proteinExistence type="inferred from homology"/>
<feature type="transmembrane region" description="Helical" evidence="11">
    <location>
        <begin position="235"/>
        <end position="257"/>
    </location>
</feature>
<comment type="similarity">
    <text evidence="2">Belongs to the ABC-4 integral membrane protein family. HrtB subfamily.</text>
</comment>
<dbReference type="Proteomes" id="UP000199376">
    <property type="component" value="Unassembled WGS sequence"/>
</dbReference>
<comment type="function">
    <text evidence="10">Part of the ABC transporter complex hrt involved in hemin import. Responsible for the translocation of the substrate across the membrane.</text>
</comment>
<protein>
    <recommendedName>
        <fullName evidence="4">Putative hemin transport system permease protein HrtB</fullName>
    </recommendedName>
</protein>
<keyword evidence="14" id="KW-1185">Reference proteome</keyword>
<keyword evidence="7 11" id="KW-0812">Transmembrane</keyword>
<evidence type="ECO:0000256" key="8">
    <source>
        <dbReference type="ARBA" id="ARBA00022989"/>
    </source>
</evidence>
<keyword evidence="5" id="KW-0813">Transport</keyword>
<organism evidence="13 14">
    <name type="scientific">Fructobacillus durionis</name>
    <dbReference type="NCBI Taxonomy" id="283737"/>
    <lineage>
        <taxon>Bacteria</taxon>
        <taxon>Bacillati</taxon>
        <taxon>Bacillota</taxon>
        <taxon>Bacilli</taxon>
        <taxon>Lactobacillales</taxon>
        <taxon>Lactobacillaceae</taxon>
        <taxon>Fructobacillus</taxon>
    </lineage>
</organism>
<dbReference type="AlphaFoldDB" id="A0A1I1GPQ6"/>
<evidence type="ECO:0000256" key="9">
    <source>
        <dbReference type="ARBA" id="ARBA00023136"/>
    </source>
</evidence>
<dbReference type="RefSeq" id="WP_091502896.1">
    <property type="nucleotide sequence ID" value="NZ_FOLI01000006.1"/>
</dbReference>
<gene>
    <name evidence="13" type="ORF">SAMN05660453_1146</name>
</gene>
<dbReference type="GO" id="GO:0005886">
    <property type="term" value="C:plasma membrane"/>
    <property type="evidence" value="ECO:0007669"/>
    <property type="project" value="UniProtKB-SubCell"/>
</dbReference>
<evidence type="ECO:0000256" key="11">
    <source>
        <dbReference type="SAM" id="Phobius"/>
    </source>
</evidence>
<evidence type="ECO:0000259" key="12">
    <source>
        <dbReference type="Pfam" id="PF02687"/>
    </source>
</evidence>
<evidence type="ECO:0000313" key="13">
    <source>
        <dbReference type="EMBL" id="SFC13737.1"/>
    </source>
</evidence>
<evidence type="ECO:0000256" key="6">
    <source>
        <dbReference type="ARBA" id="ARBA00022475"/>
    </source>
</evidence>
<dbReference type="STRING" id="283737.SAMN05660453_1146"/>
<keyword evidence="6" id="KW-1003">Cell membrane</keyword>
<feature type="transmembrane region" description="Helical" evidence="11">
    <location>
        <begin position="278"/>
        <end position="308"/>
    </location>
</feature>
<dbReference type="PANTHER" id="PTHR43738">
    <property type="entry name" value="ABC TRANSPORTER, MEMBRANE PROTEIN"/>
    <property type="match status" value="1"/>
</dbReference>
<feature type="transmembrane region" description="Helical" evidence="11">
    <location>
        <begin position="15"/>
        <end position="36"/>
    </location>
</feature>
<dbReference type="OrthoDB" id="9808936at2"/>
<dbReference type="PANTHER" id="PTHR43738:SF1">
    <property type="entry name" value="HEMIN TRANSPORT SYSTEM PERMEASE PROTEIN HRTB-RELATED"/>
    <property type="match status" value="1"/>
</dbReference>
<keyword evidence="9 11" id="KW-0472">Membrane</keyword>
<evidence type="ECO:0000313" key="14">
    <source>
        <dbReference type="Proteomes" id="UP000199376"/>
    </source>
</evidence>
<keyword evidence="8 11" id="KW-1133">Transmembrane helix</keyword>